<dbReference type="InterPro" id="IPR001487">
    <property type="entry name" value="Bromodomain"/>
</dbReference>
<evidence type="ECO:0000256" key="6">
    <source>
        <dbReference type="ARBA" id="ARBA00023163"/>
    </source>
</evidence>
<organism evidence="11 12">
    <name type="scientific">Dacryopinax primogenitus (strain DJM 731)</name>
    <name type="common">Brown rot fungus</name>
    <dbReference type="NCBI Taxonomy" id="1858805"/>
    <lineage>
        <taxon>Eukaryota</taxon>
        <taxon>Fungi</taxon>
        <taxon>Dikarya</taxon>
        <taxon>Basidiomycota</taxon>
        <taxon>Agaricomycotina</taxon>
        <taxon>Dacrymycetes</taxon>
        <taxon>Dacrymycetales</taxon>
        <taxon>Dacrymycetaceae</taxon>
        <taxon>Dacryopinax</taxon>
    </lineage>
</organism>
<sequence>MSSSPIIPEITIEQPVKPRKPRMGIDPANIIDGPRLKKRKESPDPSAGGKHKQGRPSEEKRRSIKQEEADVGTEQRVKVAEDGSGVWKTVREEKDSTGRLLCYDFLRLPSRRLYPDYYEIIKRPLCMEDVKMSLDSLSYSNLEAVRQDLLTIFRNAQRYNVKESTIWQDAKHMKKLINKQFKALNHHSHDDDDDDDEHAGQAKPIHEQAELDVDGVDIGVDGEDAHDGHEAETGVKSRKRRPPTMQKALRFRLQKLTKKTDEEANRDRCGIFMELPSRKDWPHYYELIKQPMCLSQILEKVNKNEYTSAAECTADVDLMFSNALTFNEEGSTIAEDAKFLRQAWHDSLKTLPTRISDQPSSNGDASLTKIRIKRPLEPVLGTSSLVNIDVGSPAKMVSPVLVSRSPGLSHTSPILPAARVSEGQSRAASEAASSPLLAGPAQYQAPTPVPGMARQFPSANPLAAYYSTLYPSPAGRSSPYMSPPTGGSQSGASTATALIPTGVSSAGSEQNPPTGNGTSTPASVPTAAPMAKSPPPPEDPKRRIIKQIDLVIQPSNRTVALKDDIAKAYSLILGLSESKMLIGLEFNPIYTEENATEGSSTDDVQISSPVDNNSLSHHFTCTVRVNGKVVETMPTDELVVNGNADLGRESPAWLVELTSGMNVVDIIAEPRESQGKAQVWKLFVMKVS</sequence>
<keyword evidence="12" id="KW-1185">Reference proteome</keyword>
<feature type="region of interest" description="Disordered" evidence="9">
    <location>
        <begin position="1"/>
        <end position="77"/>
    </location>
</feature>
<dbReference type="GeneID" id="63692673"/>
<evidence type="ECO:0000313" key="11">
    <source>
        <dbReference type="EMBL" id="EJU02571.1"/>
    </source>
</evidence>
<comment type="subcellular location">
    <subcellularLocation>
        <location evidence="1">Nucleus</location>
    </subcellularLocation>
</comment>
<dbReference type="Gene3D" id="1.20.920.10">
    <property type="entry name" value="Bromodomain-like"/>
    <property type="match status" value="2"/>
</dbReference>
<feature type="domain" description="Bromo" evidence="10">
    <location>
        <begin position="264"/>
        <end position="334"/>
    </location>
</feature>
<proteinExistence type="predicted"/>
<reference evidence="11 12" key="1">
    <citation type="journal article" date="2012" name="Science">
        <title>The Paleozoic origin of enzymatic lignin decomposition reconstructed from 31 fungal genomes.</title>
        <authorList>
            <person name="Floudas D."/>
            <person name="Binder M."/>
            <person name="Riley R."/>
            <person name="Barry K."/>
            <person name="Blanchette R.A."/>
            <person name="Henrissat B."/>
            <person name="Martinez A.T."/>
            <person name="Otillar R."/>
            <person name="Spatafora J.W."/>
            <person name="Yadav J.S."/>
            <person name="Aerts A."/>
            <person name="Benoit I."/>
            <person name="Boyd A."/>
            <person name="Carlson A."/>
            <person name="Copeland A."/>
            <person name="Coutinho P.M."/>
            <person name="de Vries R.P."/>
            <person name="Ferreira P."/>
            <person name="Findley K."/>
            <person name="Foster B."/>
            <person name="Gaskell J."/>
            <person name="Glotzer D."/>
            <person name="Gorecki P."/>
            <person name="Heitman J."/>
            <person name="Hesse C."/>
            <person name="Hori C."/>
            <person name="Igarashi K."/>
            <person name="Jurgens J.A."/>
            <person name="Kallen N."/>
            <person name="Kersten P."/>
            <person name="Kohler A."/>
            <person name="Kuees U."/>
            <person name="Kumar T.K.A."/>
            <person name="Kuo A."/>
            <person name="LaButti K."/>
            <person name="Larrondo L.F."/>
            <person name="Lindquist E."/>
            <person name="Ling A."/>
            <person name="Lombard V."/>
            <person name="Lucas S."/>
            <person name="Lundell T."/>
            <person name="Martin R."/>
            <person name="McLaughlin D.J."/>
            <person name="Morgenstern I."/>
            <person name="Morin E."/>
            <person name="Murat C."/>
            <person name="Nagy L.G."/>
            <person name="Nolan M."/>
            <person name="Ohm R.A."/>
            <person name="Patyshakuliyeva A."/>
            <person name="Rokas A."/>
            <person name="Ruiz-Duenas F.J."/>
            <person name="Sabat G."/>
            <person name="Salamov A."/>
            <person name="Samejima M."/>
            <person name="Schmutz J."/>
            <person name="Slot J.C."/>
            <person name="St John F."/>
            <person name="Stenlid J."/>
            <person name="Sun H."/>
            <person name="Sun S."/>
            <person name="Syed K."/>
            <person name="Tsang A."/>
            <person name="Wiebenga A."/>
            <person name="Young D."/>
            <person name="Pisabarro A."/>
            <person name="Eastwood D.C."/>
            <person name="Martin F."/>
            <person name="Cullen D."/>
            <person name="Grigoriev I.V."/>
            <person name="Hibbett D.S."/>
        </authorList>
    </citation>
    <scope>NUCLEOTIDE SEQUENCE [LARGE SCALE GENOMIC DNA]</scope>
    <source>
        <strain evidence="11 12">DJM-731 SS1</strain>
    </source>
</reference>
<feature type="compositionally biased region" description="Polar residues" evidence="9">
    <location>
        <begin position="502"/>
        <end position="523"/>
    </location>
</feature>
<feature type="compositionally biased region" description="Basic and acidic residues" evidence="9">
    <location>
        <begin position="55"/>
        <end position="77"/>
    </location>
</feature>
<feature type="region of interest" description="Disordered" evidence="9">
    <location>
        <begin position="502"/>
        <end position="541"/>
    </location>
</feature>
<feature type="compositionally biased region" description="Acidic residues" evidence="9">
    <location>
        <begin position="210"/>
        <end position="222"/>
    </location>
</feature>
<dbReference type="GO" id="GO:0016586">
    <property type="term" value="C:RSC-type complex"/>
    <property type="evidence" value="ECO:0007669"/>
    <property type="project" value="InterPro"/>
</dbReference>
<evidence type="ECO:0000256" key="9">
    <source>
        <dbReference type="SAM" id="MobiDB-lite"/>
    </source>
</evidence>
<dbReference type="Pfam" id="PF00439">
    <property type="entry name" value="Bromodomain"/>
    <property type="match status" value="2"/>
</dbReference>
<keyword evidence="7" id="KW-0539">Nucleus</keyword>
<keyword evidence="2" id="KW-0677">Repeat</keyword>
<feature type="region of interest" description="Disordered" evidence="9">
    <location>
        <begin position="420"/>
        <end position="439"/>
    </location>
</feature>
<feature type="region of interest" description="Disordered" evidence="9">
    <location>
        <begin position="186"/>
        <end position="244"/>
    </location>
</feature>
<feature type="compositionally biased region" description="Basic and acidic residues" evidence="9">
    <location>
        <begin position="223"/>
        <end position="235"/>
    </location>
</feature>
<keyword evidence="6" id="KW-0804">Transcription</keyword>
<dbReference type="RefSeq" id="XP_040629465.1">
    <property type="nucleotide sequence ID" value="XM_040777611.1"/>
</dbReference>
<evidence type="ECO:0000256" key="8">
    <source>
        <dbReference type="PROSITE-ProRule" id="PRU00035"/>
    </source>
</evidence>
<keyword evidence="3" id="KW-0156">Chromatin regulator</keyword>
<dbReference type="GO" id="GO:0006338">
    <property type="term" value="P:chromatin remodeling"/>
    <property type="evidence" value="ECO:0007669"/>
    <property type="project" value="InterPro"/>
</dbReference>
<dbReference type="PROSITE" id="PS50014">
    <property type="entry name" value="BROMODOMAIN_2"/>
    <property type="match status" value="2"/>
</dbReference>
<accession>M5FX61</accession>
<feature type="compositionally biased region" description="Low complexity" evidence="9">
    <location>
        <begin position="1"/>
        <end position="13"/>
    </location>
</feature>
<dbReference type="PRINTS" id="PR00503">
    <property type="entry name" value="BROMODOMAIN"/>
</dbReference>
<dbReference type="GO" id="GO:0003682">
    <property type="term" value="F:chromatin binding"/>
    <property type="evidence" value="ECO:0007669"/>
    <property type="project" value="TreeGrafter"/>
</dbReference>
<dbReference type="PANTHER" id="PTHR16062">
    <property type="entry name" value="SWI/SNF-RELATED"/>
    <property type="match status" value="1"/>
</dbReference>
<keyword evidence="5 8" id="KW-0103">Bromodomain</keyword>
<evidence type="ECO:0000256" key="3">
    <source>
        <dbReference type="ARBA" id="ARBA00022853"/>
    </source>
</evidence>
<dbReference type="AlphaFoldDB" id="M5FX61"/>
<dbReference type="OrthoDB" id="6017at2759"/>
<dbReference type="SMART" id="SM00297">
    <property type="entry name" value="BROMO"/>
    <property type="match status" value="2"/>
</dbReference>
<dbReference type="CDD" id="cd04369">
    <property type="entry name" value="Bromodomain"/>
    <property type="match status" value="1"/>
</dbReference>
<protein>
    <submittedName>
        <fullName evidence="11">Bromodomain-containing protein</fullName>
    </submittedName>
</protein>
<evidence type="ECO:0000256" key="4">
    <source>
        <dbReference type="ARBA" id="ARBA00023015"/>
    </source>
</evidence>
<dbReference type="InterPro" id="IPR036427">
    <property type="entry name" value="Bromodomain-like_sf"/>
</dbReference>
<dbReference type="InterPro" id="IPR037382">
    <property type="entry name" value="Rsc/polybromo"/>
</dbReference>
<dbReference type="Proteomes" id="UP000030653">
    <property type="component" value="Unassembled WGS sequence"/>
</dbReference>
<feature type="compositionally biased region" description="Basic and acidic residues" evidence="9">
    <location>
        <begin position="198"/>
        <end position="209"/>
    </location>
</feature>
<feature type="domain" description="Bromo" evidence="10">
    <location>
        <begin position="97"/>
        <end position="167"/>
    </location>
</feature>
<evidence type="ECO:0000256" key="2">
    <source>
        <dbReference type="ARBA" id="ARBA00022737"/>
    </source>
</evidence>
<dbReference type="GO" id="GO:0006368">
    <property type="term" value="P:transcription elongation by RNA polymerase II"/>
    <property type="evidence" value="ECO:0007669"/>
    <property type="project" value="TreeGrafter"/>
</dbReference>
<keyword evidence="4" id="KW-0805">Transcription regulation</keyword>
<dbReference type="SUPFAM" id="SSF47370">
    <property type="entry name" value="Bromodomain"/>
    <property type="match status" value="2"/>
</dbReference>
<name>M5FX61_DACPD</name>
<gene>
    <name evidence="11" type="ORF">DACRYDRAFT_99675</name>
</gene>
<dbReference type="STRING" id="1858805.M5FX61"/>
<evidence type="ECO:0000256" key="1">
    <source>
        <dbReference type="ARBA" id="ARBA00004123"/>
    </source>
</evidence>
<dbReference type="EMBL" id="JH795861">
    <property type="protein sequence ID" value="EJU02571.1"/>
    <property type="molecule type" value="Genomic_DNA"/>
</dbReference>
<dbReference type="HOGENOM" id="CLU_022941_0_0_1"/>
<feature type="compositionally biased region" description="Low complexity" evidence="9">
    <location>
        <begin position="421"/>
        <end position="439"/>
    </location>
</feature>
<evidence type="ECO:0000259" key="10">
    <source>
        <dbReference type="PROSITE" id="PS50014"/>
    </source>
</evidence>
<dbReference type="PANTHER" id="PTHR16062:SF19">
    <property type="entry name" value="PROTEIN POLYBROMO-1"/>
    <property type="match status" value="1"/>
</dbReference>
<evidence type="ECO:0000256" key="7">
    <source>
        <dbReference type="ARBA" id="ARBA00023242"/>
    </source>
</evidence>
<evidence type="ECO:0000256" key="5">
    <source>
        <dbReference type="ARBA" id="ARBA00023117"/>
    </source>
</evidence>
<evidence type="ECO:0000313" key="12">
    <source>
        <dbReference type="Proteomes" id="UP000030653"/>
    </source>
</evidence>